<feature type="domain" description="CCD97-like C-terminal" evidence="2">
    <location>
        <begin position="239"/>
        <end position="398"/>
    </location>
</feature>
<dbReference type="Pfam" id="PF09747">
    <property type="entry name" value="CCD97-like_C"/>
    <property type="match status" value="1"/>
</dbReference>
<feature type="region of interest" description="Disordered" evidence="1">
    <location>
        <begin position="368"/>
        <end position="410"/>
    </location>
</feature>
<evidence type="ECO:0000313" key="4">
    <source>
        <dbReference type="Proteomes" id="UP000324632"/>
    </source>
</evidence>
<feature type="region of interest" description="Disordered" evidence="1">
    <location>
        <begin position="313"/>
        <end position="347"/>
    </location>
</feature>
<feature type="compositionally biased region" description="Basic and acidic residues" evidence="1">
    <location>
        <begin position="1"/>
        <end position="15"/>
    </location>
</feature>
<feature type="compositionally biased region" description="Acidic residues" evidence="1">
    <location>
        <begin position="315"/>
        <end position="333"/>
    </location>
</feature>
<feature type="compositionally biased region" description="Basic and acidic residues" evidence="1">
    <location>
        <begin position="82"/>
        <end position="99"/>
    </location>
</feature>
<organism evidence="3 4">
    <name type="scientific">Triplophysa tibetana</name>
    <dbReference type="NCBI Taxonomy" id="1572043"/>
    <lineage>
        <taxon>Eukaryota</taxon>
        <taxon>Metazoa</taxon>
        <taxon>Chordata</taxon>
        <taxon>Craniata</taxon>
        <taxon>Vertebrata</taxon>
        <taxon>Euteleostomi</taxon>
        <taxon>Actinopterygii</taxon>
        <taxon>Neopterygii</taxon>
        <taxon>Teleostei</taxon>
        <taxon>Ostariophysi</taxon>
        <taxon>Cypriniformes</taxon>
        <taxon>Nemacheilidae</taxon>
        <taxon>Triplophysa</taxon>
    </lineage>
</organism>
<evidence type="ECO:0000259" key="2">
    <source>
        <dbReference type="Pfam" id="PF09747"/>
    </source>
</evidence>
<feature type="compositionally biased region" description="Basic and acidic residues" evidence="1">
    <location>
        <begin position="334"/>
        <end position="347"/>
    </location>
</feature>
<accession>A0A5A9N938</accession>
<protein>
    <submittedName>
        <fullName evidence="3">Coiled-coil domain-containing protein 97</fullName>
    </submittedName>
</protein>
<evidence type="ECO:0000256" key="1">
    <source>
        <dbReference type="SAM" id="MobiDB-lite"/>
    </source>
</evidence>
<proteinExistence type="predicted"/>
<dbReference type="InterPro" id="IPR040233">
    <property type="entry name" value="CCD97-like_C"/>
</dbReference>
<feature type="compositionally biased region" description="Polar residues" evidence="1">
    <location>
        <begin position="17"/>
        <end position="30"/>
    </location>
</feature>
<dbReference type="InterPro" id="IPR018613">
    <property type="entry name" value="Ccdc97-like"/>
</dbReference>
<dbReference type="PANTHER" id="PTHR31840">
    <property type="entry name" value="COILED-COIL DOMAIN-CONTAINING PROTEIN 97"/>
    <property type="match status" value="1"/>
</dbReference>
<dbReference type="AlphaFoldDB" id="A0A5A9N938"/>
<dbReference type="EMBL" id="SOYY01000021">
    <property type="protein sequence ID" value="KAA0705499.1"/>
    <property type="molecule type" value="Genomic_DNA"/>
</dbReference>
<dbReference type="PANTHER" id="PTHR31840:SF1">
    <property type="entry name" value="COILED-COIL DOMAIN-CONTAINING PROTEIN 97"/>
    <property type="match status" value="1"/>
</dbReference>
<evidence type="ECO:0000313" key="3">
    <source>
        <dbReference type="EMBL" id="KAA0705499.1"/>
    </source>
</evidence>
<dbReference type="Proteomes" id="UP000324632">
    <property type="component" value="Chromosome 21"/>
</dbReference>
<feature type="region of interest" description="Disordered" evidence="1">
    <location>
        <begin position="1"/>
        <end position="99"/>
    </location>
</feature>
<gene>
    <name evidence="3" type="ORF">E1301_Tti018561</name>
</gene>
<comment type="caution">
    <text evidence="3">The sequence shown here is derived from an EMBL/GenBank/DDBJ whole genome shotgun (WGS) entry which is preliminary data.</text>
</comment>
<keyword evidence="4" id="KW-1185">Reference proteome</keyword>
<feature type="compositionally biased region" description="Basic and acidic residues" evidence="1">
    <location>
        <begin position="35"/>
        <end position="49"/>
    </location>
</feature>
<name>A0A5A9N938_9TELE</name>
<reference evidence="3 4" key="1">
    <citation type="journal article" date="2019" name="Mol. Ecol. Resour.">
        <title>Chromosome-level genome assembly of Triplophysa tibetana, a fish adapted to the harsh high-altitude environment of the Tibetan Plateau.</title>
        <authorList>
            <person name="Yang X."/>
            <person name="Liu H."/>
            <person name="Ma Z."/>
            <person name="Zou Y."/>
            <person name="Zou M."/>
            <person name="Mao Y."/>
            <person name="Li X."/>
            <person name="Wang H."/>
            <person name="Chen T."/>
            <person name="Wang W."/>
            <person name="Yang R."/>
        </authorList>
    </citation>
    <scope>NUCLEOTIDE SEQUENCE [LARGE SCALE GENOMIC DNA]</scope>
    <source>
        <strain evidence="3">TTIB1903HZAU</strain>
        <tissue evidence="3">Muscle</tissue>
    </source>
</reference>
<feature type="compositionally biased region" description="Polar residues" evidence="1">
    <location>
        <begin position="51"/>
        <end position="66"/>
    </location>
</feature>
<sequence length="410" mass="47895">MWGEIKPRTKPREDENNSVTGAQSPNSPNLMKTKMWGEIEPCPKLREDENNSMTGAQSPNSPSLMKTQMWGEIEPCPKPRRRSSEAYERCPDSPDRQTEKKEIKEMFEEIKLCTSCPPGDDRNTRVKVETGEGCTGFSNLQDEPSSCVNAMIDAVSDSGSPVKSQQIGEPDLTLEERKKVLMNQYRSKPLVFLERYQAHLKPEHTEAFSHLSGDCRVQYYCREIQKRTSSTTVRTRIRNHRYAALRALQKEGQYFSEEQMRVRDPLLYEQYIGQYLSEEEIFERSEESMRNGPKGLADLLINSYQEKLIQNRLEEEQEREQCAEEESEEEDCDEPRQAEWEPNEDEKAMLREEFLSQMHQRFLDGKDDFNYSEVDENPDYDNLDILSRDAEERYFDDDGDDDDEEEAMMQ</sequence>
<feature type="compositionally biased region" description="Acidic residues" evidence="1">
    <location>
        <begin position="394"/>
        <end position="410"/>
    </location>
</feature>
<feature type="compositionally biased region" description="Acidic residues" evidence="1">
    <location>
        <begin position="373"/>
        <end position="382"/>
    </location>
</feature>